<organism evidence="2 3">
    <name type="scientific">Mycolicibacterium moriokaense</name>
    <dbReference type="NCBI Taxonomy" id="39691"/>
    <lineage>
        <taxon>Bacteria</taxon>
        <taxon>Bacillati</taxon>
        <taxon>Actinomycetota</taxon>
        <taxon>Actinomycetes</taxon>
        <taxon>Mycobacteriales</taxon>
        <taxon>Mycobacteriaceae</taxon>
        <taxon>Mycolicibacterium</taxon>
    </lineage>
</organism>
<dbReference type="EMBL" id="QJJU01000011">
    <property type="protein sequence ID" value="PXX07284.1"/>
    <property type="molecule type" value="Genomic_DNA"/>
</dbReference>
<dbReference type="Pfam" id="PF12697">
    <property type="entry name" value="Abhydrolase_6"/>
    <property type="match status" value="1"/>
</dbReference>
<accession>A0A318HJ38</accession>
<sequence length="287" mass="30911">MAYRATTRSSPPETVVHKGIGRGEPVLLLHPFTLSQHVWADVVDRLSDSHEVLAVTLPGHWGATPLSPCTIGGYADAIECAMDAAGWDTAHLVGNSLGGWVAFDLEGRGRARSVLAIAPAGGWRHISVESLRVAGLFLWTFPFLVLGNLIGDRVIRARGVQRKALHGLVDDVDATDPEAALNALRAMTHCGGFLKTLWMGLRRGGVQHLAAVRVPVMLALCERDTFLPGSRYSAVYRDQLPAHTEHVTLPGVGHVAALENPQLVAETIATFVGRHRTSATRDLTSRP</sequence>
<evidence type="ECO:0000313" key="2">
    <source>
        <dbReference type="EMBL" id="PXX07284.1"/>
    </source>
</evidence>
<protein>
    <submittedName>
        <fullName evidence="2">Pimeloyl-ACP methyl ester carboxylesterase</fullName>
    </submittedName>
</protein>
<dbReference type="SUPFAM" id="SSF53474">
    <property type="entry name" value="alpha/beta-Hydrolases"/>
    <property type="match status" value="1"/>
</dbReference>
<evidence type="ECO:0000259" key="1">
    <source>
        <dbReference type="Pfam" id="PF12697"/>
    </source>
</evidence>
<dbReference type="AlphaFoldDB" id="A0A318HJ38"/>
<reference evidence="3" key="1">
    <citation type="submission" date="2018-05" db="EMBL/GenBank/DDBJ databases">
        <authorList>
            <person name="Deangelis K."/>
            <person name="Huntemann M."/>
            <person name="Clum A."/>
            <person name="Pillay M."/>
            <person name="Palaniappan K."/>
            <person name="Varghese N."/>
            <person name="Mikhailova N."/>
            <person name="Stamatis D."/>
            <person name="Reddy T."/>
            <person name="Daum C."/>
            <person name="Shapiro N."/>
            <person name="Ivanova N."/>
            <person name="Kyrpides N."/>
            <person name="Woyke T."/>
        </authorList>
    </citation>
    <scope>NUCLEOTIDE SEQUENCE [LARGE SCALE GENOMIC DNA]</scope>
    <source>
        <strain evidence="3">GAS496</strain>
    </source>
</reference>
<dbReference type="InterPro" id="IPR029058">
    <property type="entry name" value="AB_hydrolase_fold"/>
</dbReference>
<reference evidence="2 3" key="2">
    <citation type="submission" date="2018-06" db="EMBL/GenBank/DDBJ databases">
        <title>Sequencing of bacterial isolates from soil warming experiment in Harvard Forest, Massachusetts, USA.</title>
        <authorList>
            <person name="Deangelis K.PhD."/>
        </authorList>
    </citation>
    <scope>NUCLEOTIDE SEQUENCE [LARGE SCALE GENOMIC DNA]</scope>
    <source>
        <strain evidence="2 3">GAS496</strain>
    </source>
</reference>
<comment type="caution">
    <text evidence="2">The sequence shown here is derived from an EMBL/GenBank/DDBJ whole genome shotgun (WGS) entry which is preliminary data.</text>
</comment>
<keyword evidence="3" id="KW-1185">Reference proteome</keyword>
<name>A0A318HJ38_9MYCO</name>
<gene>
    <name evidence="2" type="ORF">C8E89_11168</name>
</gene>
<dbReference type="OrthoDB" id="27092at2"/>
<dbReference type="InterPro" id="IPR000073">
    <property type="entry name" value="AB_hydrolase_1"/>
</dbReference>
<dbReference type="InterPro" id="IPR050266">
    <property type="entry name" value="AB_hydrolase_sf"/>
</dbReference>
<dbReference type="PANTHER" id="PTHR43798">
    <property type="entry name" value="MONOACYLGLYCEROL LIPASE"/>
    <property type="match status" value="1"/>
</dbReference>
<dbReference type="Proteomes" id="UP000247781">
    <property type="component" value="Unassembled WGS sequence"/>
</dbReference>
<dbReference type="GO" id="GO:0003824">
    <property type="term" value="F:catalytic activity"/>
    <property type="evidence" value="ECO:0007669"/>
    <property type="project" value="UniProtKB-ARBA"/>
</dbReference>
<evidence type="ECO:0000313" key="3">
    <source>
        <dbReference type="Proteomes" id="UP000247781"/>
    </source>
</evidence>
<feature type="domain" description="AB hydrolase-1" evidence="1">
    <location>
        <begin position="26"/>
        <end position="266"/>
    </location>
</feature>
<proteinExistence type="predicted"/>
<dbReference type="Gene3D" id="3.40.50.1820">
    <property type="entry name" value="alpha/beta hydrolase"/>
    <property type="match status" value="1"/>
</dbReference>